<dbReference type="Pfam" id="PF04940">
    <property type="entry name" value="BLUF"/>
    <property type="match status" value="1"/>
</dbReference>
<dbReference type="EMBL" id="WIOL01000003">
    <property type="protein sequence ID" value="MQT17452.1"/>
    <property type="molecule type" value="Genomic_DNA"/>
</dbReference>
<gene>
    <name evidence="2" type="ORF">F3168_09275</name>
</gene>
<dbReference type="RefSeq" id="WP_152577915.1">
    <property type="nucleotide sequence ID" value="NZ_JAATJI010000002.1"/>
</dbReference>
<organism evidence="2 3">
    <name type="scientific">Sandarakinorhabdus fusca</name>
    <dbReference type="NCBI Taxonomy" id="1439888"/>
    <lineage>
        <taxon>Bacteria</taxon>
        <taxon>Pseudomonadati</taxon>
        <taxon>Pseudomonadota</taxon>
        <taxon>Alphaproteobacteria</taxon>
        <taxon>Sphingomonadales</taxon>
        <taxon>Sphingosinicellaceae</taxon>
        <taxon>Sandarakinorhabdus</taxon>
    </lineage>
</organism>
<reference evidence="2 3" key="1">
    <citation type="submission" date="2019-09" db="EMBL/GenBank/DDBJ databases">
        <title>Polymorphobacter sp. isolated from a lake in China.</title>
        <authorList>
            <person name="Liu Z."/>
        </authorList>
    </citation>
    <scope>NUCLEOTIDE SEQUENCE [LARGE SCALE GENOMIC DNA]</scope>
    <source>
        <strain evidence="2 3">D40P</strain>
    </source>
</reference>
<evidence type="ECO:0000313" key="2">
    <source>
        <dbReference type="EMBL" id="MQT17452.1"/>
    </source>
</evidence>
<dbReference type="PROSITE" id="PS50925">
    <property type="entry name" value="BLUF"/>
    <property type="match status" value="1"/>
</dbReference>
<protein>
    <submittedName>
        <fullName evidence="2">Blue light sensor protein</fullName>
    </submittedName>
</protein>
<keyword evidence="3" id="KW-1185">Reference proteome</keyword>
<sequence>MTFISESLIPAGDSGAAVAAIVARADTANLRNGITGALLFTGGHFVQTLEGHALAVDATMGRIASDARHHQLVIVDRRRVRAPGFDRWSLGYCGRSLFVAETVHNALAGRRRDVDRMLALVRAFSAPSERSPRS</sequence>
<proteinExistence type="predicted"/>
<dbReference type="Proteomes" id="UP000481327">
    <property type="component" value="Unassembled WGS sequence"/>
</dbReference>
<dbReference type="GO" id="GO:0071949">
    <property type="term" value="F:FAD binding"/>
    <property type="evidence" value="ECO:0007669"/>
    <property type="project" value="InterPro"/>
</dbReference>
<evidence type="ECO:0000259" key="1">
    <source>
        <dbReference type="PROSITE" id="PS50925"/>
    </source>
</evidence>
<dbReference type="Gene3D" id="3.30.70.100">
    <property type="match status" value="1"/>
</dbReference>
<dbReference type="InterPro" id="IPR007024">
    <property type="entry name" value="BLUF_domain"/>
</dbReference>
<dbReference type="AlphaFoldDB" id="A0A7C9GPC9"/>
<dbReference type="SMART" id="SM01034">
    <property type="entry name" value="BLUF"/>
    <property type="match status" value="1"/>
</dbReference>
<name>A0A7C9GPC9_9SPHN</name>
<dbReference type="SUPFAM" id="SSF54975">
    <property type="entry name" value="Acylphosphatase/BLUF domain-like"/>
    <property type="match status" value="1"/>
</dbReference>
<accession>A0A7C9GPC9</accession>
<feature type="domain" description="BLUF" evidence="1">
    <location>
        <begin position="1"/>
        <end position="91"/>
    </location>
</feature>
<dbReference type="GO" id="GO:0009882">
    <property type="term" value="F:blue light photoreceptor activity"/>
    <property type="evidence" value="ECO:0007669"/>
    <property type="project" value="InterPro"/>
</dbReference>
<dbReference type="OrthoDB" id="196105at2"/>
<dbReference type="InterPro" id="IPR036046">
    <property type="entry name" value="Acylphosphatase-like_dom_sf"/>
</dbReference>
<evidence type="ECO:0000313" key="3">
    <source>
        <dbReference type="Proteomes" id="UP000481327"/>
    </source>
</evidence>
<comment type="caution">
    <text evidence="2">The sequence shown here is derived from an EMBL/GenBank/DDBJ whole genome shotgun (WGS) entry which is preliminary data.</text>
</comment>